<dbReference type="Proteomes" id="UP000319263">
    <property type="component" value="Chromosome"/>
</dbReference>
<evidence type="ECO:0000256" key="2">
    <source>
        <dbReference type="SAM" id="SignalP"/>
    </source>
</evidence>
<feature type="region of interest" description="Disordered" evidence="1">
    <location>
        <begin position="30"/>
        <end position="68"/>
    </location>
</feature>
<feature type="signal peptide" evidence="2">
    <location>
        <begin position="1"/>
        <end position="22"/>
    </location>
</feature>
<proteinExistence type="predicted"/>
<name>A0A516Q196_9ACTN</name>
<reference evidence="3 4" key="1">
    <citation type="submission" date="2019-07" db="EMBL/GenBank/DDBJ databases">
        <title>Microlunatus dokdonensis sp. nov. isolated from the rhizospheric soil of the wild plant Elymus tsukushiensis.</title>
        <authorList>
            <person name="Ghim S.-Y."/>
            <person name="Hwang Y.-J."/>
            <person name="Son J.-S."/>
            <person name="Shin J.-H."/>
        </authorList>
    </citation>
    <scope>NUCLEOTIDE SEQUENCE [LARGE SCALE GENOMIC DNA]</scope>
    <source>
        <strain evidence="3 4">KUDC0627</strain>
    </source>
</reference>
<dbReference type="KEGG" id="mik:FOE78_14565"/>
<organism evidence="3 4">
    <name type="scientific">Microlunatus elymi</name>
    <dbReference type="NCBI Taxonomy" id="2596828"/>
    <lineage>
        <taxon>Bacteria</taxon>
        <taxon>Bacillati</taxon>
        <taxon>Actinomycetota</taxon>
        <taxon>Actinomycetes</taxon>
        <taxon>Propionibacteriales</taxon>
        <taxon>Propionibacteriaceae</taxon>
        <taxon>Microlunatus</taxon>
    </lineage>
</organism>
<dbReference type="RefSeq" id="WP_143986942.1">
    <property type="nucleotide sequence ID" value="NZ_CP041692.1"/>
</dbReference>
<dbReference type="AlphaFoldDB" id="A0A516Q196"/>
<keyword evidence="4" id="KW-1185">Reference proteome</keyword>
<keyword evidence="2" id="KW-0732">Signal</keyword>
<evidence type="ECO:0000313" key="4">
    <source>
        <dbReference type="Proteomes" id="UP000319263"/>
    </source>
</evidence>
<evidence type="ECO:0000256" key="1">
    <source>
        <dbReference type="SAM" id="MobiDB-lite"/>
    </source>
</evidence>
<feature type="chain" id="PRO_5039693307" description="Lipoprotein" evidence="2">
    <location>
        <begin position="23"/>
        <end position="212"/>
    </location>
</feature>
<sequence length="212" mass="22326">MSRRWAAFATAIGTALMLCTLAACGTADGDPTPTPSTGHESSRATSSPTPSASPSQSPSSSRAAQVAAAQEQYINFENAYIDAGRKKPTGVPPDSLLAMTDPAGPMDEWLRNAFTQNKEMDARVVSGALTITNGPELHSPKSPTSVITFEACEDARALRSVVNGKAMSPGNWELSKVDMRAAEGKKDRSTPEAWRVYSADQLSTGEPCTFGG</sequence>
<dbReference type="OrthoDB" id="3736941at2"/>
<feature type="compositionally biased region" description="Low complexity" evidence="1">
    <location>
        <begin position="43"/>
        <end position="68"/>
    </location>
</feature>
<gene>
    <name evidence="3" type="ORF">FOE78_14565</name>
</gene>
<dbReference type="EMBL" id="CP041692">
    <property type="protein sequence ID" value="QDP96981.1"/>
    <property type="molecule type" value="Genomic_DNA"/>
</dbReference>
<dbReference type="PROSITE" id="PS51257">
    <property type="entry name" value="PROKAR_LIPOPROTEIN"/>
    <property type="match status" value="1"/>
</dbReference>
<protein>
    <recommendedName>
        <fullName evidence="5">Lipoprotein</fullName>
    </recommendedName>
</protein>
<evidence type="ECO:0008006" key="5">
    <source>
        <dbReference type="Google" id="ProtNLM"/>
    </source>
</evidence>
<accession>A0A516Q196</accession>
<evidence type="ECO:0000313" key="3">
    <source>
        <dbReference type="EMBL" id="QDP96981.1"/>
    </source>
</evidence>